<accession>A0ABX1YER4</accession>
<dbReference type="PANTHER" id="PTHR23416">
    <property type="entry name" value="SIALIC ACID SYNTHASE-RELATED"/>
    <property type="match status" value="1"/>
</dbReference>
<dbReference type="Pfam" id="PF00535">
    <property type="entry name" value="Glycos_transf_2"/>
    <property type="match status" value="1"/>
</dbReference>
<dbReference type="SUPFAM" id="SSF53448">
    <property type="entry name" value="Nucleotide-diphospho-sugar transferases"/>
    <property type="match status" value="1"/>
</dbReference>
<dbReference type="Gene3D" id="3.90.550.10">
    <property type="entry name" value="Spore Coat Polysaccharide Biosynthesis Protein SpsA, Chain A"/>
    <property type="match status" value="1"/>
</dbReference>
<evidence type="ECO:0000313" key="3">
    <source>
        <dbReference type="Proteomes" id="UP000596857"/>
    </source>
</evidence>
<proteinExistence type="predicted"/>
<evidence type="ECO:0000259" key="1">
    <source>
        <dbReference type="Pfam" id="PF00535"/>
    </source>
</evidence>
<dbReference type="EMBL" id="WHOB01000027">
    <property type="protein sequence ID" value="NOU79485.1"/>
    <property type="molecule type" value="Genomic_DNA"/>
</dbReference>
<evidence type="ECO:0000313" key="2">
    <source>
        <dbReference type="EMBL" id="NOU79485.1"/>
    </source>
</evidence>
<sequence length="493" mass="55086">MNGLKNDQDIYFNFGTQSLLAETGYISDPSRISIGNNVQVQAGYHWSINDAASGSTPNLTIKDGCSVKAGLHVDCIHKVHIGRNVQIGPYVSMSDRRAAAVRPGYPGWASTAGDTNSLEVLEVGDGCILGAHCVIAGPVKIGKFSIVEPNSVVMNHVPSYCTVSGNPAVVTKVFVPEALDWVAVNGEADREAALALRREHPLLSIVIPTYNRAHHLNNILHSIYNQICDEDLVEVVVTDNASPDTTQVIGETYASLFSSLHYSRNKQNIGADLNIAHVSSLAKGSFIKLNGDDDYWRDGALIDFIGIVLQNLDCTLIHTNHFNSDGQVFRLEGCDQFLTHTSNNAVHMTMNTMKRSVWDQIEDKSKYAYTSINQIYWFYDILSLDPKFCIINRDLYYYAGVAPEGYNVGEVVIKHFLDALQHYEGRALKSETIREEKKKRLYQVILPLYEIIVTHGYSSDVSNYEEYYTDYYANEDYYEEGLLKLRQLSAIKQ</sequence>
<dbReference type="RefSeq" id="WP_171717342.1">
    <property type="nucleotide sequence ID" value="NZ_WHOB01000027.1"/>
</dbReference>
<dbReference type="InterPro" id="IPR051159">
    <property type="entry name" value="Hexapeptide_acetyltransf"/>
</dbReference>
<dbReference type="SUPFAM" id="SSF51161">
    <property type="entry name" value="Trimeric LpxA-like enzymes"/>
    <property type="match status" value="1"/>
</dbReference>
<organism evidence="2 3">
    <name type="scientific">Paenibacillus phytohabitans</name>
    <dbReference type="NCBI Taxonomy" id="2654978"/>
    <lineage>
        <taxon>Bacteria</taxon>
        <taxon>Bacillati</taxon>
        <taxon>Bacillota</taxon>
        <taxon>Bacilli</taxon>
        <taxon>Bacillales</taxon>
        <taxon>Paenibacillaceae</taxon>
        <taxon>Paenibacillus</taxon>
    </lineage>
</organism>
<comment type="caution">
    <text evidence="2">The sequence shown here is derived from an EMBL/GenBank/DDBJ whole genome shotgun (WGS) entry which is preliminary data.</text>
</comment>
<dbReference type="InterPro" id="IPR001173">
    <property type="entry name" value="Glyco_trans_2-like"/>
</dbReference>
<dbReference type="InterPro" id="IPR011004">
    <property type="entry name" value="Trimer_LpxA-like_sf"/>
</dbReference>
<reference evidence="2 3" key="1">
    <citation type="submission" date="2019-10" db="EMBL/GenBank/DDBJ databases">
        <title>Description of Paenibacillus terricola sp. nov.</title>
        <authorList>
            <person name="Carlier A."/>
            <person name="Qi S."/>
        </authorList>
    </citation>
    <scope>NUCLEOTIDE SEQUENCE [LARGE SCALE GENOMIC DNA]</scope>
    <source>
        <strain evidence="2 3">LMG 31459</strain>
    </source>
</reference>
<dbReference type="InterPro" id="IPR029044">
    <property type="entry name" value="Nucleotide-diphossugar_trans"/>
</dbReference>
<protein>
    <submittedName>
        <fullName evidence="2">Glycosyltransferase</fullName>
    </submittedName>
</protein>
<feature type="domain" description="Glycosyltransferase 2-like" evidence="1">
    <location>
        <begin position="204"/>
        <end position="330"/>
    </location>
</feature>
<name>A0ABX1YER4_9BACL</name>
<gene>
    <name evidence="2" type="ORF">GC101_11410</name>
</gene>
<keyword evidence="3" id="KW-1185">Reference proteome</keyword>
<dbReference type="CDD" id="cd00761">
    <property type="entry name" value="Glyco_tranf_GTA_type"/>
    <property type="match status" value="1"/>
</dbReference>
<dbReference type="Proteomes" id="UP000596857">
    <property type="component" value="Unassembled WGS sequence"/>
</dbReference>
<dbReference type="Gene3D" id="2.160.10.10">
    <property type="entry name" value="Hexapeptide repeat proteins"/>
    <property type="match status" value="1"/>
</dbReference>